<dbReference type="Proteomes" id="UP000708208">
    <property type="component" value="Unassembled WGS sequence"/>
</dbReference>
<dbReference type="EMBL" id="CAJVCH010071214">
    <property type="protein sequence ID" value="CAG7720504.1"/>
    <property type="molecule type" value="Genomic_DNA"/>
</dbReference>
<accession>A0A8J2K5K2</accession>
<gene>
    <name evidence="1" type="ORF">AFUS01_LOCUS9777</name>
</gene>
<sequence>SQLALRGWACSVDPVVPCFKILEDRFS</sequence>
<keyword evidence="2" id="KW-1185">Reference proteome</keyword>
<proteinExistence type="predicted"/>
<feature type="non-terminal residue" evidence="1">
    <location>
        <position position="1"/>
    </location>
</feature>
<protein>
    <submittedName>
        <fullName evidence="1">Uncharacterized protein</fullName>
    </submittedName>
</protein>
<evidence type="ECO:0000313" key="2">
    <source>
        <dbReference type="Proteomes" id="UP000708208"/>
    </source>
</evidence>
<comment type="caution">
    <text evidence="1">The sequence shown here is derived from an EMBL/GenBank/DDBJ whole genome shotgun (WGS) entry which is preliminary data.</text>
</comment>
<organism evidence="1 2">
    <name type="scientific">Allacma fusca</name>
    <dbReference type="NCBI Taxonomy" id="39272"/>
    <lineage>
        <taxon>Eukaryota</taxon>
        <taxon>Metazoa</taxon>
        <taxon>Ecdysozoa</taxon>
        <taxon>Arthropoda</taxon>
        <taxon>Hexapoda</taxon>
        <taxon>Collembola</taxon>
        <taxon>Symphypleona</taxon>
        <taxon>Sminthuridae</taxon>
        <taxon>Allacma</taxon>
    </lineage>
</organism>
<name>A0A8J2K5K2_9HEXA</name>
<dbReference type="AlphaFoldDB" id="A0A8J2K5K2"/>
<evidence type="ECO:0000313" key="1">
    <source>
        <dbReference type="EMBL" id="CAG7720504.1"/>
    </source>
</evidence>
<reference evidence="1" key="1">
    <citation type="submission" date="2021-06" db="EMBL/GenBank/DDBJ databases">
        <authorList>
            <person name="Hodson N. C."/>
            <person name="Mongue J. A."/>
            <person name="Jaron S. K."/>
        </authorList>
    </citation>
    <scope>NUCLEOTIDE SEQUENCE</scope>
</reference>